<keyword evidence="8" id="KW-1185">Reference proteome</keyword>
<evidence type="ECO:0000256" key="3">
    <source>
        <dbReference type="ARBA" id="ARBA00023004"/>
    </source>
</evidence>
<reference evidence="7" key="1">
    <citation type="submission" date="2021-10" db="EMBL/GenBank/DDBJ databases">
        <authorList>
            <person name="Dean J.D."/>
            <person name="Kim M.K."/>
            <person name="Newey C.N."/>
            <person name="Stoker T.S."/>
            <person name="Thompson D.W."/>
            <person name="Grose J.H."/>
        </authorList>
    </citation>
    <scope>NUCLEOTIDE SEQUENCE</scope>
    <source>
        <strain evidence="7">BT635</strain>
    </source>
</reference>
<dbReference type="PROSITE" id="PS51296">
    <property type="entry name" value="RIESKE"/>
    <property type="match status" value="1"/>
</dbReference>
<evidence type="ECO:0000313" key="7">
    <source>
        <dbReference type="EMBL" id="MCB2378914.1"/>
    </source>
</evidence>
<evidence type="ECO:0000313" key="8">
    <source>
        <dbReference type="Proteomes" id="UP001165297"/>
    </source>
</evidence>
<dbReference type="InterPro" id="IPR005805">
    <property type="entry name" value="Rieske_Fe-S_prot_C"/>
</dbReference>
<dbReference type="Proteomes" id="UP001165297">
    <property type="component" value="Unassembled WGS sequence"/>
</dbReference>
<evidence type="ECO:0000256" key="1">
    <source>
        <dbReference type="ARBA" id="ARBA00022714"/>
    </source>
</evidence>
<evidence type="ECO:0000256" key="5">
    <source>
        <dbReference type="ARBA" id="ARBA00023157"/>
    </source>
</evidence>
<sequence>MERKEFIQLFGLGAAAVLATGCLGGCSGGSDDDPAPAPTGGTGATGVDFTLDLTDPANAPLNDPAVGFVYGAARRVIVARLTNGSYIAVQAPCTHEGFTIVFQAGANSFMCPNHGSMFNSDGTVAAGPATRALKKYTVTQTGNSLRVTG</sequence>
<dbReference type="CDD" id="cd03467">
    <property type="entry name" value="Rieske"/>
    <property type="match status" value="1"/>
</dbReference>
<dbReference type="InterPro" id="IPR036922">
    <property type="entry name" value="Rieske_2Fe-2S_sf"/>
</dbReference>
<dbReference type="InterPro" id="IPR017941">
    <property type="entry name" value="Rieske_2Fe-2S"/>
</dbReference>
<comment type="caution">
    <text evidence="7">The sequence shown here is derived from an EMBL/GenBank/DDBJ whole genome shotgun (WGS) entry which is preliminary data.</text>
</comment>
<proteinExistence type="predicted"/>
<dbReference type="Pfam" id="PF00355">
    <property type="entry name" value="Rieske"/>
    <property type="match status" value="1"/>
</dbReference>
<name>A0ABS8AFN8_9BACT</name>
<keyword evidence="5" id="KW-1015">Disulfide bond</keyword>
<dbReference type="SUPFAM" id="SSF50022">
    <property type="entry name" value="ISP domain"/>
    <property type="match status" value="1"/>
</dbReference>
<organism evidence="7 8">
    <name type="scientific">Hymenobacter nitidus</name>
    <dbReference type="NCBI Taxonomy" id="2880929"/>
    <lineage>
        <taxon>Bacteria</taxon>
        <taxon>Pseudomonadati</taxon>
        <taxon>Bacteroidota</taxon>
        <taxon>Cytophagia</taxon>
        <taxon>Cytophagales</taxon>
        <taxon>Hymenobacteraceae</taxon>
        <taxon>Hymenobacter</taxon>
    </lineage>
</organism>
<dbReference type="PRINTS" id="PR00162">
    <property type="entry name" value="RIESKE"/>
</dbReference>
<accession>A0ABS8AFN8</accession>
<feature type="domain" description="Rieske" evidence="6">
    <location>
        <begin position="56"/>
        <end position="147"/>
    </location>
</feature>
<dbReference type="Gene3D" id="2.102.10.10">
    <property type="entry name" value="Rieske [2Fe-2S] iron-sulphur domain"/>
    <property type="match status" value="1"/>
</dbReference>
<keyword evidence="3" id="KW-0408">Iron</keyword>
<keyword evidence="1" id="KW-0001">2Fe-2S</keyword>
<keyword evidence="4" id="KW-0411">Iron-sulfur</keyword>
<dbReference type="PROSITE" id="PS51257">
    <property type="entry name" value="PROKAR_LIPOPROTEIN"/>
    <property type="match status" value="1"/>
</dbReference>
<dbReference type="RefSeq" id="WP_226187169.1">
    <property type="nucleotide sequence ID" value="NZ_JAJADQ010000007.1"/>
</dbReference>
<evidence type="ECO:0000256" key="2">
    <source>
        <dbReference type="ARBA" id="ARBA00022723"/>
    </source>
</evidence>
<evidence type="ECO:0000256" key="4">
    <source>
        <dbReference type="ARBA" id="ARBA00023014"/>
    </source>
</evidence>
<keyword evidence="2" id="KW-0479">Metal-binding</keyword>
<protein>
    <submittedName>
        <fullName evidence="7">Rieske (2Fe-2S) protein</fullName>
    </submittedName>
</protein>
<evidence type="ECO:0000259" key="6">
    <source>
        <dbReference type="PROSITE" id="PS51296"/>
    </source>
</evidence>
<gene>
    <name evidence="7" type="ORF">LGH70_15035</name>
</gene>
<dbReference type="EMBL" id="JAJADQ010000007">
    <property type="protein sequence ID" value="MCB2378914.1"/>
    <property type="molecule type" value="Genomic_DNA"/>
</dbReference>